<accession>K1KB40</accession>
<protein>
    <submittedName>
        <fullName evidence="1">Uncharacterized protein</fullName>
    </submittedName>
</protein>
<evidence type="ECO:0000313" key="2">
    <source>
        <dbReference type="Proteomes" id="UP000005149"/>
    </source>
</evidence>
<dbReference type="HOGENOM" id="CLU_3371583_0_0_6"/>
<gene>
    <name evidence="1" type="ORF">HMPREF1171_01401</name>
</gene>
<sequence length="34" mass="3795">MYPALVGDPRLAIANHQLRSLAELNSEMLASWVK</sequence>
<name>K1KB40_9GAMM</name>
<comment type="caution">
    <text evidence="1">The sequence shown here is derived from an EMBL/GenBank/DDBJ whole genome shotgun (WGS) entry which is preliminary data.</text>
</comment>
<organism evidence="1 2">
    <name type="scientific">Aeromonas dhakensis</name>
    <dbReference type="NCBI Taxonomy" id="196024"/>
    <lineage>
        <taxon>Bacteria</taxon>
        <taxon>Pseudomonadati</taxon>
        <taxon>Pseudomonadota</taxon>
        <taxon>Gammaproteobacteria</taxon>
        <taxon>Aeromonadales</taxon>
        <taxon>Aeromonadaceae</taxon>
        <taxon>Aeromonas</taxon>
    </lineage>
</organism>
<dbReference type="AlphaFoldDB" id="K1KB40"/>
<dbReference type="Proteomes" id="UP000005149">
    <property type="component" value="Unassembled WGS sequence"/>
</dbReference>
<keyword evidence="2" id="KW-1185">Reference proteome</keyword>
<dbReference type="EMBL" id="AGWR01000013">
    <property type="protein sequence ID" value="EKB28869.1"/>
    <property type="molecule type" value="Genomic_DNA"/>
</dbReference>
<proteinExistence type="predicted"/>
<evidence type="ECO:0000313" key="1">
    <source>
        <dbReference type="EMBL" id="EKB28869.1"/>
    </source>
</evidence>
<reference evidence="1 2" key="1">
    <citation type="submission" date="2012-06" db="EMBL/GenBank/DDBJ databases">
        <title>The Genome Sequence of Aeromonas hydrophila SSU.</title>
        <authorList>
            <consortium name="The Broad Institute Genome Sequencing Platform"/>
            <person name="Earl A."/>
            <person name="Ward D."/>
            <person name="Feldgarden M."/>
            <person name="Gevers D."/>
            <person name="Chopra A."/>
            <person name="Walker B."/>
            <person name="Young S.K."/>
            <person name="Zeng Q."/>
            <person name="Gargeya S."/>
            <person name="Fitzgerald M."/>
            <person name="Haas B."/>
            <person name="Abouelleil A."/>
            <person name="Alvarado L."/>
            <person name="Arachchi H.M."/>
            <person name="Berlin A.M."/>
            <person name="Chapman S.B."/>
            <person name="Goldberg J."/>
            <person name="Griggs A."/>
            <person name="Gujja S."/>
            <person name="Hansen M."/>
            <person name="Howarth C."/>
            <person name="Imamovic A."/>
            <person name="Larimer J."/>
            <person name="McCowan C."/>
            <person name="Montmayeur A."/>
            <person name="Murphy C."/>
            <person name="Neiman D."/>
            <person name="Pearson M."/>
            <person name="Priest M."/>
            <person name="Roberts A."/>
            <person name="Saif S."/>
            <person name="Shea T."/>
            <person name="Sisk P."/>
            <person name="Sykes S."/>
            <person name="Wortman J."/>
            <person name="Nusbaum C."/>
            <person name="Birren B."/>
        </authorList>
    </citation>
    <scope>NUCLEOTIDE SEQUENCE [LARGE SCALE GENOMIC DNA]</scope>
    <source>
        <strain evidence="1 2">SSU</strain>
    </source>
</reference>